<evidence type="ECO:0000256" key="10">
    <source>
        <dbReference type="SAM" id="Phobius"/>
    </source>
</evidence>
<evidence type="ECO:0000256" key="8">
    <source>
        <dbReference type="ARBA" id="ARBA00060041"/>
    </source>
</evidence>
<keyword evidence="7 10" id="KW-0472">Membrane</keyword>
<keyword evidence="3 10" id="KW-0812">Transmembrane</keyword>
<evidence type="ECO:0000256" key="3">
    <source>
        <dbReference type="ARBA" id="ARBA00022692"/>
    </source>
</evidence>
<evidence type="ECO:0000256" key="1">
    <source>
        <dbReference type="ARBA" id="ARBA00004651"/>
    </source>
</evidence>
<feature type="transmembrane region" description="Helical" evidence="10">
    <location>
        <begin position="130"/>
        <end position="151"/>
    </location>
</feature>
<evidence type="ECO:0008006" key="13">
    <source>
        <dbReference type="Google" id="ProtNLM"/>
    </source>
</evidence>
<accession>A0ABX1VFM0</accession>
<keyword evidence="6 10" id="KW-1133">Transmembrane helix</keyword>
<feature type="transmembrane region" description="Helical" evidence="10">
    <location>
        <begin position="198"/>
        <end position="220"/>
    </location>
</feature>
<keyword evidence="4" id="KW-0133">Cell shape</keyword>
<comment type="function">
    <text evidence="8">Involved in peptidoglycan biosynthesis. Transports lipid-linked peptidoglycan precursors from the inner to the outer leaflet of the cytoplasmic membrane.</text>
</comment>
<keyword evidence="5" id="KW-0573">Peptidoglycan synthesis</keyword>
<dbReference type="Pfam" id="PF03023">
    <property type="entry name" value="MurJ"/>
    <property type="match status" value="1"/>
</dbReference>
<sequence>MKEPDRGRTRTTFAGAPAVAGLTLVSRLLGLFRDMATAAVFGAGPVLDAFTVAFRLPNLARRLLGEGALSAAVLPALVKTREERGQSVADTLAAAVVGRLAVGLSLATLAIEVVLIALALGWIGDLDDEWRLLWGLTAACGPLATFTCVGAQLAAALHARGRFVAAAACPVLLNLFWIAGAVGAAIAIGRGTAPERAIYQIAAAVSLGGAAQMALMLFALKRGGFVWRWDPAGTRPAIRAIRAAVAPALVGLSVAQVNSLIDGFASWGFAAPAGEPTAELLPGVLYPLSPGAGVAAAACLAVRALCGPAGLGWSAEAELLAAVTAAVAAFVPASRLLGMTEVWELVGVRRGRG</sequence>
<comment type="similarity">
    <text evidence="9">Belongs to the MurJ/MviN family.</text>
</comment>
<dbReference type="InterPro" id="IPR051050">
    <property type="entry name" value="Lipid_II_flippase_MurJ/MviN"/>
</dbReference>
<keyword evidence="12" id="KW-1185">Reference proteome</keyword>
<evidence type="ECO:0000256" key="5">
    <source>
        <dbReference type="ARBA" id="ARBA00022984"/>
    </source>
</evidence>
<evidence type="ECO:0000256" key="7">
    <source>
        <dbReference type="ARBA" id="ARBA00023136"/>
    </source>
</evidence>
<reference evidence="11 12" key="1">
    <citation type="journal article" date="2020" name="Syst. Appl. Microbiol.">
        <title>Alienimonas chondri sp. nov., a novel planctomycete isolated from the biofilm of the red alga Chondrus crispus.</title>
        <authorList>
            <person name="Vitorino I."/>
            <person name="Albuquerque L."/>
            <person name="Wiegand S."/>
            <person name="Kallscheuer N."/>
            <person name="da Costa M.S."/>
            <person name="Lobo-da-Cunha A."/>
            <person name="Jogler C."/>
            <person name="Lage O.M."/>
        </authorList>
    </citation>
    <scope>NUCLEOTIDE SEQUENCE [LARGE SCALE GENOMIC DNA]</scope>
    <source>
        <strain evidence="11 12">LzC2</strain>
    </source>
</reference>
<evidence type="ECO:0000256" key="2">
    <source>
        <dbReference type="ARBA" id="ARBA00022475"/>
    </source>
</evidence>
<dbReference type="PANTHER" id="PTHR47019">
    <property type="entry name" value="LIPID II FLIPPASE MURJ"/>
    <property type="match status" value="1"/>
</dbReference>
<keyword evidence="2" id="KW-1003">Cell membrane</keyword>
<dbReference type="PRINTS" id="PR01806">
    <property type="entry name" value="VIRFACTRMVIN"/>
</dbReference>
<name>A0ABX1VFM0_9PLAN</name>
<dbReference type="PANTHER" id="PTHR47019:SF1">
    <property type="entry name" value="LIPID II FLIPPASE MURJ"/>
    <property type="match status" value="1"/>
</dbReference>
<comment type="caution">
    <text evidence="11">The sequence shown here is derived from an EMBL/GenBank/DDBJ whole genome shotgun (WGS) entry which is preliminary data.</text>
</comment>
<protein>
    <recommendedName>
        <fullName evidence="13">Murein biosynthesis integral membrane protein MurJ</fullName>
    </recommendedName>
</protein>
<evidence type="ECO:0000256" key="9">
    <source>
        <dbReference type="ARBA" id="ARBA00061532"/>
    </source>
</evidence>
<evidence type="ECO:0000313" key="11">
    <source>
        <dbReference type="EMBL" id="NNJ26801.1"/>
    </source>
</evidence>
<dbReference type="Proteomes" id="UP000609651">
    <property type="component" value="Unassembled WGS sequence"/>
</dbReference>
<dbReference type="RefSeq" id="WP_171188174.1">
    <property type="nucleotide sequence ID" value="NZ_WTPX01000099.1"/>
</dbReference>
<proteinExistence type="inferred from homology"/>
<comment type="subcellular location">
    <subcellularLocation>
        <location evidence="1">Cell membrane</location>
        <topology evidence="1">Multi-pass membrane protein</topology>
    </subcellularLocation>
</comment>
<feature type="transmembrane region" description="Helical" evidence="10">
    <location>
        <begin position="100"/>
        <end position="124"/>
    </location>
</feature>
<organism evidence="11 12">
    <name type="scientific">Alienimonas chondri</name>
    <dbReference type="NCBI Taxonomy" id="2681879"/>
    <lineage>
        <taxon>Bacteria</taxon>
        <taxon>Pseudomonadati</taxon>
        <taxon>Planctomycetota</taxon>
        <taxon>Planctomycetia</taxon>
        <taxon>Planctomycetales</taxon>
        <taxon>Planctomycetaceae</taxon>
        <taxon>Alienimonas</taxon>
    </lineage>
</organism>
<feature type="transmembrane region" description="Helical" evidence="10">
    <location>
        <begin position="12"/>
        <end position="29"/>
    </location>
</feature>
<evidence type="ECO:0000256" key="6">
    <source>
        <dbReference type="ARBA" id="ARBA00022989"/>
    </source>
</evidence>
<feature type="transmembrane region" description="Helical" evidence="10">
    <location>
        <begin position="163"/>
        <end position="186"/>
    </location>
</feature>
<evidence type="ECO:0000256" key="4">
    <source>
        <dbReference type="ARBA" id="ARBA00022960"/>
    </source>
</evidence>
<gene>
    <name evidence="11" type="ORF">LzC2_28950</name>
</gene>
<feature type="transmembrane region" description="Helical" evidence="10">
    <location>
        <begin position="35"/>
        <end position="54"/>
    </location>
</feature>
<dbReference type="InterPro" id="IPR004268">
    <property type="entry name" value="MurJ"/>
</dbReference>
<evidence type="ECO:0000313" key="12">
    <source>
        <dbReference type="Proteomes" id="UP000609651"/>
    </source>
</evidence>
<dbReference type="EMBL" id="WTPX01000099">
    <property type="protein sequence ID" value="NNJ26801.1"/>
    <property type="molecule type" value="Genomic_DNA"/>
</dbReference>